<evidence type="ECO:0000313" key="2">
    <source>
        <dbReference type="Proteomes" id="UP000285865"/>
    </source>
</evidence>
<evidence type="ECO:0000313" key="1">
    <source>
        <dbReference type="EMBL" id="RHI25413.1"/>
    </source>
</evidence>
<reference evidence="1 2" key="1">
    <citation type="submission" date="2018-08" db="EMBL/GenBank/DDBJ databases">
        <title>A genome reference for cultivated species of the human gut microbiota.</title>
        <authorList>
            <person name="Zou Y."/>
            <person name="Xue W."/>
            <person name="Luo G."/>
        </authorList>
    </citation>
    <scope>NUCLEOTIDE SEQUENCE [LARGE SCALE GENOMIC DNA]</scope>
    <source>
        <strain evidence="1 2">AM16-11</strain>
    </source>
</reference>
<comment type="caution">
    <text evidence="1">The sequence shown here is derived from an EMBL/GenBank/DDBJ whole genome shotgun (WGS) entry which is preliminary data.</text>
</comment>
<name>A0A414ZQ68_9FIRM</name>
<organism evidence="1 2">
    <name type="scientific">Agathobacter rectalis</name>
    <dbReference type="NCBI Taxonomy" id="39491"/>
    <lineage>
        <taxon>Bacteria</taxon>
        <taxon>Bacillati</taxon>
        <taxon>Bacillota</taxon>
        <taxon>Clostridia</taxon>
        <taxon>Lachnospirales</taxon>
        <taxon>Lachnospiraceae</taxon>
        <taxon>Agathobacter</taxon>
    </lineage>
</organism>
<dbReference type="RefSeq" id="WP_005359715.1">
    <property type="nucleotide sequence ID" value="NZ_QRKN01000001.1"/>
</dbReference>
<dbReference type="AlphaFoldDB" id="A0A414ZQ68"/>
<sequence>MQSEKDKIMELLTITEVKEGGEVIFTDRSIEILQELGQQYKETPLFKKSRQDNPDWEGDANAGLLFVYMCERLTEAPSRIHTMIVCKLMIPLIWERLEKELQDTAAVADKKIEEETAQGGLLSAT</sequence>
<accession>A0A414ZQ68</accession>
<protein>
    <submittedName>
        <fullName evidence="1">Uncharacterized protein</fullName>
    </submittedName>
</protein>
<gene>
    <name evidence="1" type="ORF">DW172_01595</name>
</gene>
<proteinExistence type="predicted"/>
<dbReference type="EMBL" id="QRKN01000001">
    <property type="protein sequence ID" value="RHI25413.1"/>
    <property type="molecule type" value="Genomic_DNA"/>
</dbReference>
<dbReference type="Proteomes" id="UP000285865">
    <property type="component" value="Unassembled WGS sequence"/>
</dbReference>